<name>A0ABX7GXM2_9GAMM</name>
<sequence length="109" mass="11847">MTVDGFDRHETAPYDTLGQGAIRIFAIGFCDPTDMLPCVLALNWLAYAGKLCGHAWFSRASGVLASGETLRCSVMRCQRFSVIYFRGLIARMKKAALGGLQDQDVAAAL</sequence>
<reference evidence="1 2" key="1">
    <citation type="submission" date="2020-10" db="EMBL/GenBank/DDBJ databases">
        <title>Phylogeny of dyella-like bacteria.</title>
        <authorList>
            <person name="Fu J."/>
        </authorList>
    </citation>
    <scope>NUCLEOTIDE SEQUENCE [LARGE SCALE GENOMIC DNA]</scope>
    <source>
        <strain evidence="1 2">DHOB09</strain>
    </source>
</reference>
<dbReference type="EMBL" id="CP064030">
    <property type="protein sequence ID" value="QRN55226.1"/>
    <property type="molecule type" value="Genomic_DNA"/>
</dbReference>
<evidence type="ECO:0000313" key="1">
    <source>
        <dbReference type="EMBL" id="QRN55226.1"/>
    </source>
</evidence>
<dbReference type="RefSeq" id="WP_188798794.1">
    <property type="nucleotide sequence ID" value="NZ_BMIZ01000001.1"/>
</dbReference>
<dbReference type="Proteomes" id="UP000663181">
    <property type="component" value="Chromosome"/>
</dbReference>
<organism evidence="1 2">
    <name type="scientific">Dyella caseinilytica</name>
    <dbReference type="NCBI Taxonomy" id="1849581"/>
    <lineage>
        <taxon>Bacteria</taxon>
        <taxon>Pseudomonadati</taxon>
        <taxon>Pseudomonadota</taxon>
        <taxon>Gammaproteobacteria</taxon>
        <taxon>Lysobacterales</taxon>
        <taxon>Rhodanobacteraceae</taxon>
        <taxon>Dyella</taxon>
    </lineage>
</organism>
<accession>A0ABX7GXM2</accession>
<gene>
    <name evidence="1" type="ORF">ISN74_07820</name>
</gene>
<evidence type="ECO:0000313" key="2">
    <source>
        <dbReference type="Proteomes" id="UP000663181"/>
    </source>
</evidence>
<proteinExistence type="predicted"/>
<keyword evidence="2" id="KW-1185">Reference proteome</keyword>
<protein>
    <submittedName>
        <fullName evidence="1">Uncharacterized protein</fullName>
    </submittedName>
</protein>